<protein>
    <submittedName>
        <fullName evidence="2">Uncharacterized protein</fullName>
    </submittedName>
</protein>
<feature type="compositionally biased region" description="Basic and acidic residues" evidence="1">
    <location>
        <begin position="1"/>
        <end position="11"/>
    </location>
</feature>
<proteinExistence type="predicted"/>
<feature type="region of interest" description="Disordered" evidence="1">
    <location>
        <begin position="271"/>
        <end position="305"/>
    </location>
</feature>
<dbReference type="Proteomes" id="UP001519310">
    <property type="component" value="Unassembled WGS sequence"/>
</dbReference>
<sequence length="305" mass="33579">MSPEPRRDGAPARRRRTAGRAREHPPAGIRGPRHAGSAARPPFQALGGTLVSRSPWTAGTGARSWSLRLIGDRARSRSRSRSGVRTWPRRTRGEDVQRGRGAWRMRACVLGRDDLPRRPGDGRPRQRGRASACGPPSRPSAFGAARRRWGSARRRLRRAGRSAPRLPQLVSGLQGHRFHLGPATGWSGGLVLAHRVLLFCCLKLRSGRPSGGQEIVYRLRGYAPPLIRLAWWAVSAAMARSCRPWFPSSHRVSWQWYPPWLRRPAQVTLGYPEGPPLSPSRPCSDPGQEAPPGQRCAGGLTPAPP</sequence>
<feature type="compositionally biased region" description="Basic residues" evidence="1">
    <location>
        <begin position="76"/>
        <end position="90"/>
    </location>
</feature>
<feature type="region of interest" description="Disordered" evidence="1">
    <location>
        <begin position="73"/>
        <end position="148"/>
    </location>
</feature>
<evidence type="ECO:0000313" key="2">
    <source>
        <dbReference type="EMBL" id="MBP2034876.1"/>
    </source>
</evidence>
<keyword evidence="3" id="KW-1185">Reference proteome</keyword>
<feature type="region of interest" description="Disordered" evidence="1">
    <location>
        <begin position="1"/>
        <end position="58"/>
    </location>
</feature>
<feature type="compositionally biased region" description="Basic and acidic residues" evidence="1">
    <location>
        <begin position="111"/>
        <end position="124"/>
    </location>
</feature>
<name>A0ABS4KXW0_STRAV</name>
<organism evidence="2 3">
    <name type="scientific">Streptomyces avidinii</name>
    <dbReference type="NCBI Taxonomy" id="1895"/>
    <lineage>
        <taxon>Bacteria</taxon>
        <taxon>Bacillati</taxon>
        <taxon>Actinomycetota</taxon>
        <taxon>Actinomycetes</taxon>
        <taxon>Kitasatosporales</taxon>
        <taxon>Streptomycetaceae</taxon>
        <taxon>Streptomyces</taxon>
    </lineage>
</organism>
<comment type="caution">
    <text evidence="2">The sequence shown here is derived from an EMBL/GenBank/DDBJ whole genome shotgun (WGS) entry which is preliminary data.</text>
</comment>
<gene>
    <name evidence="2" type="ORF">J2Z77_000660</name>
</gene>
<evidence type="ECO:0000256" key="1">
    <source>
        <dbReference type="SAM" id="MobiDB-lite"/>
    </source>
</evidence>
<accession>A0ABS4KXW0</accession>
<dbReference type="EMBL" id="JAGGLQ010000001">
    <property type="protein sequence ID" value="MBP2034876.1"/>
    <property type="molecule type" value="Genomic_DNA"/>
</dbReference>
<reference evidence="2 3" key="1">
    <citation type="submission" date="2021-03" db="EMBL/GenBank/DDBJ databases">
        <title>Genomic Encyclopedia of Type Strains, Phase IV (KMG-IV): sequencing the most valuable type-strain genomes for metagenomic binning, comparative biology and taxonomic classification.</title>
        <authorList>
            <person name="Goeker M."/>
        </authorList>
    </citation>
    <scope>NUCLEOTIDE SEQUENCE [LARGE SCALE GENOMIC DNA]</scope>
    <source>
        <strain evidence="2 3">DSM 40526</strain>
    </source>
</reference>
<evidence type="ECO:0000313" key="3">
    <source>
        <dbReference type="Proteomes" id="UP001519310"/>
    </source>
</evidence>